<gene>
    <name evidence="1" type="ORF">LOK49_LG03G03459</name>
</gene>
<comment type="caution">
    <text evidence="1">The sequence shown here is derived from an EMBL/GenBank/DDBJ whole genome shotgun (WGS) entry which is preliminary data.</text>
</comment>
<dbReference type="EMBL" id="CM045763">
    <property type="protein sequence ID" value="KAI8023662.1"/>
    <property type="molecule type" value="Genomic_DNA"/>
</dbReference>
<sequence>MEKSSITRDFPVATYSFLIDNVSSSFCFPGWNKGRIIRQQSQLKRFLSDTEPSSDGSERDKLITLSNTPFPLLRTRTTTADIMRDQHVSADPKTSIKMNTRLLASTV</sequence>
<name>A0ACC0IE95_9ERIC</name>
<keyword evidence="2" id="KW-1185">Reference proteome</keyword>
<protein>
    <submittedName>
        <fullName evidence="1">Pentatricopeptide repeat-containing protein</fullName>
    </submittedName>
</protein>
<evidence type="ECO:0000313" key="1">
    <source>
        <dbReference type="EMBL" id="KAI8023662.1"/>
    </source>
</evidence>
<evidence type="ECO:0000313" key="2">
    <source>
        <dbReference type="Proteomes" id="UP001060215"/>
    </source>
</evidence>
<proteinExistence type="predicted"/>
<reference evidence="1 2" key="1">
    <citation type="journal article" date="2022" name="Plant J.">
        <title>Chromosome-level genome of Camellia lanceoleosa provides a valuable resource for understanding genome evolution and self-incompatibility.</title>
        <authorList>
            <person name="Gong W."/>
            <person name="Xiao S."/>
            <person name="Wang L."/>
            <person name="Liao Z."/>
            <person name="Chang Y."/>
            <person name="Mo W."/>
            <person name="Hu G."/>
            <person name="Li W."/>
            <person name="Zhao G."/>
            <person name="Zhu H."/>
            <person name="Hu X."/>
            <person name="Ji K."/>
            <person name="Xiang X."/>
            <person name="Song Q."/>
            <person name="Yuan D."/>
            <person name="Jin S."/>
            <person name="Zhang L."/>
        </authorList>
    </citation>
    <scope>NUCLEOTIDE SEQUENCE [LARGE SCALE GENOMIC DNA]</scope>
    <source>
        <strain evidence="1">SQ_2022a</strain>
    </source>
</reference>
<dbReference type="Proteomes" id="UP001060215">
    <property type="component" value="Chromosome 6"/>
</dbReference>
<organism evidence="1 2">
    <name type="scientific">Camellia lanceoleosa</name>
    <dbReference type="NCBI Taxonomy" id="1840588"/>
    <lineage>
        <taxon>Eukaryota</taxon>
        <taxon>Viridiplantae</taxon>
        <taxon>Streptophyta</taxon>
        <taxon>Embryophyta</taxon>
        <taxon>Tracheophyta</taxon>
        <taxon>Spermatophyta</taxon>
        <taxon>Magnoliopsida</taxon>
        <taxon>eudicotyledons</taxon>
        <taxon>Gunneridae</taxon>
        <taxon>Pentapetalae</taxon>
        <taxon>asterids</taxon>
        <taxon>Ericales</taxon>
        <taxon>Theaceae</taxon>
        <taxon>Camellia</taxon>
    </lineage>
</organism>
<accession>A0ACC0IE95</accession>